<dbReference type="Pfam" id="PF13585">
    <property type="entry name" value="CHU_C"/>
    <property type="match status" value="1"/>
</dbReference>
<dbReference type="InterPro" id="IPR035986">
    <property type="entry name" value="PKD_dom_sf"/>
</dbReference>
<feature type="chain" id="PRO_5046118205" evidence="1">
    <location>
        <begin position="20"/>
        <end position="690"/>
    </location>
</feature>
<gene>
    <name evidence="3" type="ORF">RQM59_09555</name>
</gene>
<evidence type="ECO:0000259" key="2">
    <source>
        <dbReference type="PROSITE" id="PS50093"/>
    </source>
</evidence>
<dbReference type="Proteomes" id="UP001257277">
    <property type="component" value="Unassembled WGS sequence"/>
</dbReference>
<dbReference type="InterPro" id="IPR026341">
    <property type="entry name" value="T9SS_type_B"/>
</dbReference>
<accession>A0ABU3LFV5</accession>
<dbReference type="EMBL" id="JAVTTO010000003">
    <property type="protein sequence ID" value="MDT7832626.1"/>
    <property type="molecule type" value="Genomic_DNA"/>
</dbReference>
<dbReference type="Gene3D" id="2.60.40.10">
    <property type="entry name" value="Immunoglobulins"/>
    <property type="match status" value="1"/>
</dbReference>
<dbReference type="SUPFAM" id="SSF49299">
    <property type="entry name" value="PKD domain"/>
    <property type="match status" value="1"/>
</dbReference>
<dbReference type="Pfam" id="PF18911">
    <property type="entry name" value="PKD_4"/>
    <property type="match status" value="1"/>
</dbReference>
<evidence type="ECO:0000313" key="4">
    <source>
        <dbReference type="Proteomes" id="UP001257277"/>
    </source>
</evidence>
<feature type="domain" description="PKD" evidence="2">
    <location>
        <begin position="379"/>
        <end position="421"/>
    </location>
</feature>
<feature type="signal peptide" evidence="1">
    <location>
        <begin position="1"/>
        <end position="19"/>
    </location>
</feature>
<dbReference type="InterPro" id="IPR011042">
    <property type="entry name" value="6-blade_b-propeller_TolB-like"/>
</dbReference>
<keyword evidence="4" id="KW-1185">Reference proteome</keyword>
<name>A0ABU3LFV5_9FLAO</name>
<dbReference type="RefSeq" id="WP_349241884.1">
    <property type="nucleotide sequence ID" value="NZ_JAVTTO010000003.1"/>
</dbReference>
<dbReference type="InterPro" id="IPR000601">
    <property type="entry name" value="PKD_dom"/>
</dbReference>
<proteinExistence type="predicted"/>
<reference evidence="3 4" key="1">
    <citation type="submission" date="2023-09" db="EMBL/GenBank/DDBJ databases">
        <title>Novel taxa isolated from Blanes Bay.</title>
        <authorList>
            <person name="Rey-Velasco X."/>
            <person name="Lucena T."/>
        </authorList>
    </citation>
    <scope>NUCLEOTIDE SEQUENCE [LARGE SCALE GENOMIC DNA]</scope>
    <source>
        <strain evidence="3 4">S356</strain>
    </source>
</reference>
<organism evidence="3 4">
    <name type="scientific">Asprobacillus argus</name>
    <dbReference type="NCBI Taxonomy" id="3076534"/>
    <lineage>
        <taxon>Bacteria</taxon>
        <taxon>Pseudomonadati</taxon>
        <taxon>Bacteroidota</taxon>
        <taxon>Flavobacteriia</taxon>
        <taxon>Flavobacteriales</taxon>
        <taxon>Flavobacteriaceae</taxon>
        <taxon>Asprobacillus</taxon>
    </lineage>
</organism>
<dbReference type="PROSITE" id="PS50093">
    <property type="entry name" value="PKD"/>
    <property type="match status" value="1"/>
</dbReference>
<dbReference type="CDD" id="cd00146">
    <property type="entry name" value="PKD"/>
    <property type="match status" value="1"/>
</dbReference>
<sequence length="690" mass="75282">MGSLRILVVAFLMACSVHAQKEANFWYFGTSGLDFNSGTPISLGNSAMLTQEGSASISDSFGNLLFYTDGVTVWNRNHAVMLNGTELLGGDSSTQSALIVPKPNDANIYYIFTVGTEGSNGLNYSEVNMSLDGGLGGITSLKNRMLIDDITEKLTAVLHENGEDVWVITHDKLDNNFRSFRVTPSGVSNIGITSPVGSTIAFGGTFSVGSIKVSPDGSKLVMCTETNAELFDFNISDGTVTNGIVLNTRGFNYGAEFSPSSSLLYISEDERGIYQYDISASDIPSSGMNVFTPTGSQSVWQMQLGPDDKIYVARLSDYLGVINSPEERGTACNYIHDGLSLGLRESRLGLPDFIARPNALTTFESQNYCAGSPTDFLLSNEPDSVVWDFGDPSSGTDNTSTLLEPSHIYNTPGLYTVSVNAVFGASTYTEENVIRIHEKPNFEILGEGTICKLDEFTQSISIQHFGADYTFTWLDANDVVIGNDIDISELDSGAYKVFATASSGCTSDIKPVTIVGSTISEITRDHIEIIDNSDSNTIRVRLDNIRGVDYEFQLLDGNFNVIADYQSNANFTNLEVGIYLLNIRDKAGCGNRSFELSLLNFPDFFTPNGDGVNDYWGIGGLERAYYQDASVAIFSRYGKPLGKFTLQDIGWNGMYAGSALPSNDYWYEVRLIEQDGTVRKVRGHFSLLRK</sequence>
<dbReference type="SUPFAM" id="SSF82171">
    <property type="entry name" value="DPP6 N-terminal domain-like"/>
    <property type="match status" value="1"/>
</dbReference>
<dbReference type="Gene3D" id="2.120.10.30">
    <property type="entry name" value="TolB, C-terminal domain"/>
    <property type="match status" value="1"/>
</dbReference>
<evidence type="ECO:0000313" key="3">
    <source>
        <dbReference type="EMBL" id="MDT7832626.1"/>
    </source>
</evidence>
<evidence type="ECO:0000256" key="1">
    <source>
        <dbReference type="SAM" id="SignalP"/>
    </source>
</evidence>
<dbReference type="NCBIfam" id="TIGR04131">
    <property type="entry name" value="Bac_Flav_CTERM"/>
    <property type="match status" value="1"/>
</dbReference>
<keyword evidence="1" id="KW-0732">Signal</keyword>
<protein>
    <submittedName>
        <fullName evidence="3">T9SS type B sorting domain-containing protein</fullName>
    </submittedName>
</protein>
<dbReference type="InterPro" id="IPR013783">
    <property type="entry name" value="Ig-like_fold"/>
</dbReference>
<comment type="caution">
    <text evidence="3">The sequence shown here is derived from an EMBL/GenBank/DDBJ whole genome shotgun (WGS) entry which is preliminary data.</text>
</comment>